<protein>
    <submittedName>
        <fullName evidence="1">Uncharacterized protein</fullName>
    </submittedName>
</protein>
<evidence type="ECO:0000313" key="2">
    <source>
        <dbReference type="Proteomes" id="UP000053097"/>
    </source>
</evidence>
<organism evidence="1 2">
    <name type="scientific">Ooceraea biroi</name>
    <name type="common">Clonal raider ant</name>
    <name type="synonym">Cerapachys biroi</name>
    <dbReference type="NCBI Taxonomy" id="2015173"/>
    <lineage>
        <taxon>Eukaryota</taxon>
        <taxon>Metazoa</taxon>
        <taxon>Ecdysozoa</taxon>
        <taxon>Arthropoda</taxon>
        <taxon>Hexapoda</taxon>
        <taxon>Insecta</taxon>
        <taxon>Pterygota</taxon>
        <taxon>Neoptera</taxon>
        <taxon>Endopterygota</taxon>
        <taxon>Hymenoptera</taxon>
        <taxon>Apocrita</taxon>
        <taxon>Aculeata</taxon>
        <taxon>Formicoidea</taxon>
        <taxon>Formicidae</taxon>
        <taxon>Dorylinae</taxon>
        <taxon>Ooceraea</taxon>
    </lineage>
</organism>
<reference evidence="1 2" key="1">
    <citation type="journal article" date="2014" name="Curr. Biol.">
        <title>The genome of the clonal raider ant Cerapachys biroi.</title>
        <authorList>
            <person name="Oxley P.R."/>
            <person name="Ji L."/>
            <person name="Fetter-Pruneda I."/>
            <person name="McKenzie S.K."/>
            <person name="Li C."/>
            <person name="Hu H."/>
            <person name="Zhang G."/>
            <person name="Kronauer D.J."/>
        </authorList>
    </citation>
    <scope>NUCLEOTIDE SEQUENCE [LARGE SCALE GENOMIC DNA]</scope>
</reference>
<dbReference type="Proteomes" id="UP000053097">
    <property type="component" value="Unassembled WGS sequence"/>
</dbReference>
<gene>
    <name evidence="1" type="ORF">X777_15221</name>
</gene>
<dbReference type="AlphaFoldDB" id="A0A026VVH0"/>
<name>A0A026VVH0_OOCBI</name>
<evidence type="ECO:0000313" key="1">
    <source>
        <dbReference type="EMBL" id="EZA47788.1"/>
    </source>
</evidence>
<accession>A0A026VVH0</accession>
<proteinExistence type="predicted"/>
<dbReference type="EMBL" id="KK107785">
    <property type="protein sequence ID" value="EZA47788.1"/>
    <property type="molecule type" value="Genomic_DNA"/>
</dbReference>
<keyword evidence="2" id="KW-1185">Reference proteome</keyword>
<sequence>MVTKPPTLINILLMTRALTPGKLLTKPHTIRPMVLPIPITETRNIAVEASMNSMEVLKYERTKAKLLIALPNIATRLKPYRLAKADTKGPEKVIIQFNNDDSFHVGEYGFFTFKYSITWKCANHIRYVLIIDPILINFTWEILIVIHIDCLTIHTSAQTYRLIIITDNL</sequence>